<accession>A0A1F8F523</accession>
<dbReference type="AlphaFoldDB" id="A0A1F8F523"/>
<dbReference type="Proteomes" id="UP000178023">
    <property type="component" value="Unassembled WGS sequence"/>
</dbReference>
<keyword evidence="1" id="KW-1133">Transmembrane helix</keyword>
<protein>
    <submittedName>
        <fullName evidence="2">Uncharacterized protein</fullName>
    </submittedName>
</protein>
<dbReference type="EMBL" id="MGJL01000009">
    <property type="protein sequence ID" value="OGN08237.1"/>
    <property type="molecule type" value="Genomic_DNA"/>
</dbReference>
<feature type="transmembrane region" description="Helical" evidence="1">
    <location>
        <begin position="36"/>
        <end position="53"/>
    </location>
</feature>
<keyword evidence="1" id="KW-0472">Membrane</keyword>
<comment type="caution">
    <text evidence="2">The sequence shown here is derived from an EMBL/GenBank/DDBJ whole genome shotgun (WGS) entry which is preliminary data.</text>
</comment>
<evidence type="ECO:0000313" key="3">
    <source>
        <dbReference type="Proteomes" id="UP000178023"/>
    </source>
</evidence>
<reference evidence="2 3" key="1">
    <citation type="journal article" date="2016" name="Nat. Commun.">
        <title>Thousands of microbial genomes shed light on interconnected biogeochemical processes in an aquifer system.</title>
        <authorList>
            <person name="Anantharaman K."/>
            <person name="Brown C.T."/>
            <person name="Hug L.A."/>
            <person name="Sharon I."/>
            <person name="Castelle C.J."/>
            <person name="Probst A.J."/>
            <person name="Thomas B.C."/>
            <person name="Singh A."/>
            <person name="Wilkins M.J."/>
            <person name="Karaoz U."/>
            <person name="Brodie E.L."/>
            <person name="Williams K.H."/>
            <person name="Hubbard S.S."/>
            <person name="Banfield J.F."/>
        </authorList>
    </citation>
    <scope>NUCLEOTIDE SEQUENCE [LARGE SCALE GENOMIC DNA]</scope>
</reference>
<evidence type="ECO:0000256" key="1">
    <source>
        <dbReference type="SAM" id="Phobius"/>
    </source>
</evidence>
<name>A0A1F8F523_9BACT</name>
<organism evidence="2 3">
    <name type="scientific">Candidatus Yanofskybacteria bacterium RIFCSPHIGHO2_01_FULL_45_42</name>
    <dbReference type="NCBI Taxonomy" id="1802671"/>
    <lineage>
        <taxon>Bacteria</taxon>
        <taxon>Candidatus Yanofskyibacteriota</taxon>
    </lineage>
</organism>
<gene>
    <name evidence="2" type="ORF">A2750_01315</name>
</gene>
<sequence length="260" mass="30120">MADSQNSSLKKIRKYFVLEKKWGLKHFVFGITSWRVLRWLVFILVVAPLIYFFNQRVNSSVDNFIHGITFSASNPKRIQFPLMTMSIELDNAAAVDFRYADRGHTTYTLILTIAEREYCDGVFIYRSETSYFQRIKLLVLPHSETERLLFGGKLYYFRIYAQAQIPKGKLVTAAKLLNEYPPDLKSFCNLGLSHPQKAMLLLRYVPGTKLRVSIMPDIKPTTANHITGRDKNGKIVFVVYNKIESIYNKNLEIIFPKTCE</sequence>
<proteinExistence type="predicted"/>
<keyword evidence="1" id="KW-0812">Transmembrane</keyword>
<evidence type="ECO:0000313" key="2">
    <source>
        <dbReference type="EMBL" id="OGN08237.1"/>
    </source>
</evidence>